<protein>
    <submittedName>
        <fullName evidence="2">Uncharacterized protein</fullName>
    </submittedName>
</protein>
<name>K9XUY3_STAC7</name>
<dbReference type="HOGENOM" id="CLU_212153_0_0_3"/>
<evidence type="ECO:0000313" key="3">
    <source>
        <dbReference type="Proteomes" id="UP000010473"/>
    </source>
</evidence>
<keyword evidence="1" id="KW-0812">Transmembrane</keyword>
<evidence type="ECO:0000313" key="2">
    <source>
        <dbReference type="EMBL" id="AFZ35472.1"/>
    </source>
</evidence>
<organism evidence="2 3">
    <name type="scientific">Stanieria cyanosphaera (strain ATCC 29371 / PCC 7437)</name>
    <dbReference type="NCBI Taxonomy" id="111780"/>
    <lineage>
        <taxon>Bacteria</taxon>
        <taxon>Bacillati</taxon>
        <taxon>Cyanobacteriota</taxon>
        <taxon>Cyanophyceae</taxon>
        <taxon>Pleurocapsales</taxon>
        <taxon>Dermocarpellaceae</taxon>
        <taxon>Stanieria</taxon>
    </lineage>
</organism>
<gene>
    <name evidence="2" type="ordered locus">Sta7437_1916</name>
</gene>
<dbReference type="Proteomes" id="UP000010473">
    <property type="component" value="Chromosome"/>
</dbReference>
<evidence type="ECO:0000256" key="1">
    <source>
        <dbReference type="SAM" id="Phobius"/>
    </source>
</evidence>
<dbReference type="RefSeq" id="WP_015193143.1">
    <property type="nucleotide sequence ID" value="NC_019748.1"/>
</dbReference>
<reference evidence="3" key="1">
    <citation type="journal article" date="2013" name="Proc. Natl. Acad. Sci. U.S.A.">
        <title>Improving the coverage of the cyanobacterial phylum using diversity-driven genome sequencing.</title>
        <authorList>
            <person name="Shih P.M."/>
            <person name="Wu D."/>
            <person name="Latifi A."/>
            <person name="Axen S.D."/>
            <person name="Fewer D.P."/>
            <person name="Talla E."/>
            <person name="Calteau A."/>
            <person name="Cai F."/>
            <person name="Tandeau de Marsac N."/>
            <person name="Rippka R."/>
            <person name="Herdman M."/>
            <person name="Sivonen K."/>
            <person name="Coursin T."/>
            <person name="Laurent T."/>
            <person name="Goodwin L."/>
            <person name="Nolan M."/>
            <person name="Davenport K.W."/>
            <person name="Han C.S."/>
            <person name="Rubin E.M."/>
            <person name="Eisen J.A."/>
            <person name="Woyke T."/>
            <person name="Gugger M."/>
            <person name="Kerfeld C.A."/>
        </authorList>
    </citation>
    <scope>NUCLEOTIDE SEQUENCE [LARGE SCALE GENOMIC DNA]</scope>
    <source>
        <strain evidence="3">ATCC 29371 / PCC 7437</strain>
    </source>
</reference>
<sequence length="50" mass="5768">MRSMIWHPEEKDQQVNQYLDQTNHAPYATIMALLVVGVCLFTFVVLFGIV</sequence>
<proteinExistence type="predicted"/>
<accession>K9XUY3</accession>
<dbReference type="EMBL" id="CP003653">
    <property type="protein sequence ID" value="AFZ35472.1"/>
    <property type="molecule type" value="Genomic_DNA"/>
</dbReference>
<dbReference type="eggNOG" id="ENOG5033ED7">
    <property type="taxonomic scope" value="Bacteria"/>
</dbReference>
<dbReference type="AlphaFoldDB" id="K9XUY3"/>
<keyword evidence="1" id="KW-1133">Transmembrane helix</keyword>
<feature type="transmembrane region" description="Helical" evidence="1">
    <location>
        <begin position="27"/>
        <end position="49"/>
    </location>
</feature>
<keyword evidence="3" id="KW-1185">Reference proteome</keyword>
<dbReference type="KEGG" id="scs:Sta7437_1916"/>
<keyword evidence="1" id="KW-0472">Membrane</keyword>